<evidence type="ECO:0000313" key="5">
    <source>
        <dbReference type="Proteomes" id="UP000195043"/>
    </source>
</evidence>
<reference evidence="4 5" key="1">
    <citation type="submission" date="2017-05" db="EMBL/GenBank/DDBJ databases">
        <title>The Genome Sequence of Enterococcus sp. 8G7_MSG3316.</title>
        <authorList>
            <consortium name="The Broad Institute Genomics Platform"/>
            <consortium name="The Broad Institute Genomic Center for Infectious Diseases"/>
            <person name="Earl A."/>
            <person name="Manson A."/>
            <person name="Schwartman J."/>
            <person name="Gilmore M."/>
            <person name="Abouelleil A."/>
            <person name="Cao P."/>
            <person name="Chapman S."/>
            <person name="Cusick C."/>
            <person name="Shea T."/>
            <person name="Young S."/>
            <person name="Neafsey D."/>
            <person name="Nusbaum C."/>
            <person name="Birren B."/>
        </authorList>
    </citation>
    <scope>NUCLEOTIDE SEQUENCE [LARGE SCALE GENOMIC DNA]</scope>
    <source>
        <strain evidence="4 5">8G7_MSG3316</strain>
    </source>
</reference>
<dbReference type="OrthoDB" id="2418231at2"/>
<proteinExistence type="inferred from homology"/>
<accession>A0A242A4E8</accession>
<evidence type="ECO:0000256" key="2">
    <source>
        <dbReference type="RuleBase" id="RU362080"/>
    </source>
</evidence>
<evidence type="ECO:0000256" key="1">
    <source>
        <dbReference type="ARBA" id="ARBA00009981"/>
    </source>
</evidence>
<comment type="caution">
    <text evidence="4">The sequence shown here is derived from an EMBL/GenBank/DDBJ whole genome shotgun (WGS) entry which is preliminary data.</text>
</comment>
<dbReference type="SUPFAM" id="SSF143120">
    <property type="entry name" value="YefM-like"/>
    <property type="match status" value="1"/>
</dbReference>
<dbReference type="Pfam" id="PF02604">
    <property type="entry name" value="PhdYeFM_antitox"/>
    <property type="match status" value="1"/>
</dbReference>
<dbReference type="STRING" id="1834191.A5886_000994"/>
<keyword evidence="5" id="KW-1185">Reference proteome</keyword>
<dbReference type="RefSeq" id="WP_086273929.1">
    <property type="nucleotide sequence ID" value="NZ_NGKU01000001.1"/>
</dbReference>
<evidence type="ECO:0000256" key="3">
    <source>
        <dbReference type="SAM" id="Coils"/>
    </source>
</evidence>
<dbReference type="Proteomes" id="UP000195043">
    <property type="component" value="Unassembled WGS sequence"/>
</dbReference>
<organism evidence="4 5">
    <name type="scientific">Candidatus Enterococcus testudinis</name>
    <dbReference type="NCBI Taxonomy" id="1834191"/>
    <lineage>
        <taxon>Bacteria</taxon>
        <taxon>Bacillati</taxon>
        <taxon>Bacillota</taxon>
        <taxon>Bacilli</taxon>
        <taxon>Lactobacillales</taxon>
        <taxon>Enterococcaceae</taxon>
        <taxon>Enterococcus</taxon>
    </lineage>
</organism>
<dbReference type="AlphaFoldDB" id="A0A242A4E8"/>
<evidence type="ECO:0000313" key="4">
    <source>
        <dbReference type="EMBL" id="OTN75918.1"/>
    </source>
</evidence>
<dbReference type="EMBL" id="NGKU01000001">
    <property type="protein sequence ID" value="OTN75918.1"/>
    <property type="molecule type" value="Genomic_DNA"/>
</dbReference>
<protein>
    <recommendedName>
        <fullName evidence="2">Antitoxin</fullName>
    </recommendedName>
</protein>
<dbReference type="InterPro" id="IPR036165">
    <property type="entry name" value="YefM-like_sf"/>
</dbReference>
<dbReference type="InterPro" id="IPR006442">
    <property type="entry name" value="Antitoxin_Phd/YefM"/>
</dbReference>
<sequence>MMHVIYNPLTSVSDLKKSPMKIIELSKVSGDAVYILNNNKDVGVIVDSDHYKTLVERNAQLTNEVSELSDRIAYLEAELRLLTNDQVYTDEEVRGTETIQADLSAVADE</sequence>
<name>A0A242A4E8_9ENTE</name>
<comment type="similarity">
    <text evidence="1 2">Belongs to the phD/YefM antitoxin family.</text>
</comment>
<gene>
    <name evidence="4" type="ORF">A5886_000994</name>
</gene>
<comment type="function">
    <text evidence="2">Antitoxin component of a type II toxin-antitoxin (TA) system.</text>
</comment>
<keyword evidence="3" id="KW-0175">Coiled coil</keyword>
<feature type="coiled-coil region" evidence="3">
    <location>
        <begin position="51"/>
        <end position="85"/>
    </location>
</feature>